<gene>
    <name evidence="1" type="ORF">H9846_07430</name>
</gene>
<dbReference type="PANTHER" id="PTHR35788">
    <property type="entry name" value="EXPORTED PROTEIN-RELATED"/>
    <property type="match status" value="1"/>
</dbReference>
<dbReference type="SUPFAM" id="SSF56784">
    <property type="entry name" value="HAD-like"/>
    <property type="match status" value="1"/>
</dbReference>
<dbReference type="InterPro" id="IPR052913">
    <property type="entry name" value="Glycopeptide_resist_protein"/>
</dbReference>
<reference evidence="1" key="1">
    <citation type="journal article" date="2021" name="PeerJ">
        <title>Extensive microbial diversity within the chicken gut microbiome revealed by metagenomics and culture.</title>
        <authorList>
            <person name="Gilroy R."/>
            <person name="Ravi A."/>
            <person name="Getino M."/>
            <person name="Pursley I."/>
            <person name="Horton D.L."/>
            <person name="Alikhan N.F."/>
            <person name="Baker D."/>
            <person name="Gharbi K."/>
            <person name="Hall N."/>
            <person name="Watson M."/>
            <person name="Adriaenssens E.M."/>
            <person name="Foster-Nyarko E."/>
            <person name="Jarju S."/>
            <person name="Secka A."/>
            <person name="Antonio M."/>
            <person name="Oren A."/>
            <person name="Chaudhuri R.R."/>
            <person name="La Ragione R."/>
            <person name="Hildebrand F."/>
            <person name="Pallen M.J."/>
        </authorList>
    </citation>
    <scope>NUCLEOTIDE SEQUENCE</scope>
    <source>
        <strain evidence="1">ChiHecec2B26-7398</strain>
    </source>
</reference>
<evidence type="ECO:0000313" key="2">
    <source>
        <dbReference type="Proteomes" id="UP000886751"/>
    </source>
</evidence>
<dbReference type="InterPro" id="IPR023214">
    <property type="entry name" value="HAD_sf"/>
</dbReference>
<dbReference type="Pfam" id="PF13242">
    <property type="entry name" value="Hydrolase_like"/>
    <property type="match status" value="1"/>
</dbReference>
<dbReference type="InterPro" id="IPR010021">
    <property type="entry name" value="PGPP1/Gep4"/>
</dbReference>
<protein>
    <submittedName>
        <fullName evidence="1">YqeG family HAD IIIA-type phosphatase</fullName>
    </submittedName>
</protein>
<dbReference type="InterPro" id="IPR006439">
    <property type="entry name" value="HAD-SF_hydro_IA"/>
</dbReference>
<dbReference type="InterPro" id="IPR007391">
    <property type="entry name" value="Vancomycin_resist_VanW"/>
</dbReference>
<dbReference type="NCBIfam" id="TIGR01662">
    <property type="entry name" value="HAD-SF-IIIA"/>
    <property type="match status" value="1"/>
</dbReference>
<dbReference type="InterPro" id="IPR006549">
    <property type="entry name" value="HAD-SF_hydro_IIIA"/>
</dbReference>
<accession>A0A9D2BVT3</accession>
<name>A0A9D2BVT3_9FIRM</name>
<dbReference type="Gene3D" id="3.40.50.1000">
    <property type="entry name" value="HAD superfamily/HAD-like"/>
    <property type="match status" value="1"/>
</dbReference>
<proteinExistence type="predicted"/>
<dbReference type="Pfam" id="PF04294">
    <property type="entry name" value="VanW"/>
    <property type="match status" value="1"/>
</dbReference>
<evidence type="ECO:0000313" key="1">
    <source>
        <dbReference type="EMBL" id="HIX95274.1"/>
    </source>
</evidence>
<dbReference type="InterPro" id="IPR036412">
    <property type="entry name" value="HAD-like_sf"/>
</dbReference>
<reference evidence="1" key="2">
    <citation type="submission" date="2021-04" db="EMBL/GenBank/DDBJ databases">
        <authorList>
            <person name="Gilroy R."/>
        </authorList>
    </citation>
    <scope>NUCLEOTIDE SEQUENCE</scope>
    <source>
        <strain evidence="1">ChiHecec2B26-7398</strain>
    </source>
</reference>
<sequence>MLRMFYPCEYAASVFAIDYDALYRLGYRGVLFDIDNTLVPHGNGSTPAVDALFARIHRAGLKTLLLSNNSEERILRFLAHIDDTPYIALANKPDPAAYRRAVQMLGLRPEQTVVVGDQLFTDIYGANRAGLDSILVQFLHHAGERHFGKRRAVEALLLRCWRHSRRRRRIGAVTLPGEEAPMPQKRRKLFCEMNPLFYAISVQKEILRRHLADRLHPQPFARARQSAPLPNLVYARTIHMIRRAPGVNLEHQQNKAVNIGLAAGKIDGLLIRPGEVFSFWQAVGKVTRRNGYKEGRVIAHGRLTADIGGGLCNLSHTLHQLVLHSPLQVTEFHHHSDALAPDEGPHVPFSAGTSICYNYVDFRFCNTTGQTVQLRVWCEGEEMHAELRSERPFPCRYEIVEEDRHFCREGDGRYYHISRIGRNVYDAHSGALLRKEPLFDNHSRVMYDPALIPPELLRT</sequence>
<comment type="caution">
    <text evidence="1">The sequence shown here is derived from an EMBL/GenBank/DDBJ whole genome shotgun (WGS) entry which is preliminary data.</text>
</comment>
<dbReference type="Proteomes" id="UP000886751">
    <property type="component" value="Unassembled WGS sequence"/>
</dbReference>
<dbReference type="EMBL" id="DXEI01000113">
    <property type="protein sequence ID" value="HIX95274.1"/>
    <property type="molecule type" value="Genomic_DNA"/>
</dbReference>
<organism evidence="1 2">
    <name type="scientific">Candidatus Gemmiger excrementipullorum</name>
    <dbReference type="NCBI Taxonomy" id="2838610"/>
    <lineage>
        <taxon>Bacteria</taxon>
        <taxon>Bacillati</taxon>
        <taxon>Bacillota</taxon>
        <taxon>Clostridia</taxon>
        <taxon>Eubacteriales</taxon>
        <taxon>Gemmiger</taxon>
    </lineage>
</organism>
<dbReference type="NCBIfam" id="TIGR01509">
    <property type="entry name" value="HAD-SF-IA-v3"/>
    <property type="match status" value="1"/>
</dbReference>
<dbReference type="GO" id="GO:0008962">
    <property type="term" value="F:phosphatidylglycerophosphatase activity"/>
    <property type="evidence" value="ECO:0007669"/>
    <property type="project" value="InterPro"/>
</dbReference>
<dbReference type="CDD" id="cd16416">
    <property type="entry name" value="HAD_BsYqeG-like"/>
    <property type="match status" value="1"/>
</dbReference>
<dbReference type="NCBIfam" id="TIGR01668">
    <property type="entry name" value="YqeG_hyp_ppase"/>
    <property type="match status" value="1"/>
</dbReference>
<dbReference type="PANTHER" id="PTHR35788:SF1">
    <property type="entry name" value="EXPORTED PROTEIN"/>
    <property type="match status" value="1"/>
</dbReference>
<dbReference type="NCBIfam" id="TIGR01549">
    <property type="entry name" value="HAD-SF-IA-v1"/>
    <property type="match status" value="1"/>
</dbReference>
<dbReference type="AlphaFoldDB" id="A0A9D2BVT3"/>